<sequence length="64" mass="7015">MAITLSADVCIEALKVACDRDGKPNSFDIYQGVKFNGIDFIQVFQQQRSPSAWTAKAPDAPRPS</sequence>
<evidence type="ECO:0000313" key="1">
    <source>
        <dbReference type="EMBL" id="PZX11431.1"/>
    </source>
</evidence>
<accession>A0A2W7MV09</accession>
<proteinExistence type="predicted"/>
<dbReference type="RefSeq" id="WP_111538934.1">
    <property type="nucleotide sequence ID" value="NZ_QKZL01000031.1"/>
</dbReference>
<gene>
    <name evidence="1" type="ORF">LX81_03936</name>
</gene>
<protein>
    <submittedName>
        <fullName evidence="1">Putative transposase</fullName>
    </submittedName>
</protein>
<name>A0A2W7MV09_9RHOB</name>
<dbReference type="Proteomes" id="UP000248916">
    <property type="component" value="Unassembled WGS sequence"/>
</dbReference>
<organism evidence="1 2">
    <name type="scientific">Palleronia aestuarii</name>
    <dbReference type="NCBI Taxonomy" id="568105"/>
    <lineage>
        <taxon>Bacteria</taxon>
        <taxon>Pseudomonadati</taxon>
        <taxon>Pseudomonadota</taxon>
        <taxon>Alphaproteobacteria</taxon>
        <taxon>Rhodobacterales</taxon>
        <taxon>Roseobacteraceae</taxon>
        <taxon>Palleronia</taxon>
    </lineage>
</organism>
<reference evidence="1 2" key="1">
    <citation type="submission" date="2018-06" db="EMBL/GenBank/DDBJ databases">
        <title>Genomic Encyclopedia of Archaeal and Bacterial Type Strains, Phase II (KMG-II): from individual species to whole genera.</title>
        <authorList>
            <person name="Goeker M."/>
        </authorList>
    </citation>
    <scope>NUCLEOTIDE SEQUENCE [LARGE SCALE GENOMIC DNA]</scope>
    <source>
        <strain evidence="1 2">DSM 22009</strain>
    </source>
</reference>
<keyword evidence="2" id="KW-1185">Reference proteome</keyword>
<evidence type="ECO:0000313" key="2">
    <source>
        <dbReference type="Proteomes" id="UP000248916"/>
    </source>
</evidence>
<comment type="caution">
    <text evidence="1">The sequence shown here is derived from an EMBL/GenBank/DDBJ whole genome shotgun (WGS) entry which is preliminary data.</text>
</comment>
<dbReference type="EMBL" id="QKZL01000031">
    <property type="protein sequence ID" value="PZX11431.1"/>
    <property type="molecule type" value="Genomic_DNA"/>
</dbReference>
<dbReference type="AlphaFoldDB" id="A0A2W7MV09"/>